<dbReference type="EMBL" id="VSIY01000009">
    <property type="protein sequence ID" value="TYB80982.1"/>
    <property type="molecule type" value="Genomic_DNA"/>
</dbReference>
<evidence type="ECO:0000256" key="8">
    <source>
        <dbReference type="ARBA" id="ARBA00025289"/>
    </source>
</evidence>
<dbReference type="PROSITE" id="PS51198">
    <property type="entry name" value="UVRD_HELICASE_ATP_BIND"/>
    <property type="match status" value="1"/>
</dbReference>
<dbReference type="RefSeq" id="WP_148378045.1">
    <property type="nucleotide sequence ID" value="NZ_VSIY01000009.1"/>
</dbReference>
<dbReference type="PROSITE" id="PS51217">
    <property type="entry name" value="UVRD_HELICASE_CTER"/>
    <property type="match status" value="1"/>
</dbReference>
<dbReference type="GO" id="GO:0005829">
    <property type="term" value="C:cytosol"/>
    <property type="evidence" value="ECO:0007669"/>
    <property type="project" value="TreeGrafter"/>
</dbReference>
<evidence type="ECO:0000256" key="6">
    <source>
        <dbReference type="ARBA" id="ARBA00023125"/>
    </source>
</evidence>
<evidence type="ECO:0000259" key="16">
    <source>
        <dbReference type="PROSITE" id="PS51217"/>
    </source>
</evidence>
<dbReference type="FunFam" id="3.40.50.300:FF:001890">
    <property type="entry name" value="DNA helicase"/>
    <property type="match status" value="1"/>
</dbReference>
<dbReference type="Gene3D" id="1.10.10.160">
    <property type="match status" value="1"/>
</dbReference>
<evidence type="ECO:0000256" key="10">
    <source>
        <dbReference type="ARBA" id="ARBA00034808"/>
    </source>
</evidence>
<dbReference type="AlphaFoldDB" id="A0A5D0RHH2"/>
<dbReference type="GO" id="GO:0009314">
    <property type="term" value="P:response to radiation"/>
    <property type="evidence" value="ECO:0007669"/>
    <property type="project" value="UniProtKB-ARBA"/>
</dbReference>
<keyword evidence="4 13" id="KW-0347">Helicase</keyword>
<dbReference type="GO" id="GO:0000725">
    <property type="term" value="P:recombinational repair"/>
    <property type="evidence" value="ECO:0007669"/>
    <property type="project" value="TreeGrafter"/>
</dbReference>
<accession>A0A5D0RHH2</accession>
<dbReference type="Gene3D" id="3.40.50.300">
    <property type="entry name" value="P-loop containing nucleotide triphosphate hydrolases"/>
    <property type="match status" value="3"/>
</dbReference>
<evidence type="ECO:0000256" key="4">
    <source>
        <dbReference type="ARBA" id="ARBA00022806"/>
    </source>
</evidence>
<name>A0A5D0RHH2_9RHOB</name>
<dbReference type="InterPro" id="IPR014017">
    <property type="entry name" value="DNA_helicase_UvrD-like_C"/>
</dbReference>
<dbReference type="EC" id="5.6.2.4" evidence="10"/>
<evidence type="ECO:0000256" key="11">
    <source>
        <dbReference type="ARBA" id="ARBA00034923"/>
    </source>
</evidence>
<evidence type="ECO:0000256" key="9">
    <source>
        <dbReference type="ARBA" id="ARBA00034617"/>
    </source>
</evidence>
<evidence type="ECO:0000259" key="15">
    <source>
        <dbReference type="PROSITE" id="PS51198"/>
    </source>
</evidence>
<dbReference type="InterPro" id="IPR014016">
    <property type="entry name" value="UvrD-like_ATP-bd"/>
</dbReference>
<comment type="catalytic activity">
    <reaction evidence="12">
        <text>ATP + H2O = ADP + phosphate + H(+)</text>
        <dbReference type="Rhea" id="RHEA:13065"/>
        <dbReference type="ChEBI" id="CHEBI:15377"/>
        <dbReference type="ChEBI" id="CHEBI:15378"/>
        <dbReference type="ChEBI" id="CHEBI:30616"/>
        <dbReference type="ChEBI" id="CHEBI:43474"/>
        <dbReference type="ChEBI" id="CHEBI:456216"/>
        <dbReference type="EC" id="5.6.2.4"/>
    </reaction>
</comment>
<comment type="caution">
    <text evidence="17">The sequence shown here is derived from an EMBL/GenBank/DDBJ whole genome shotgun (WGS) entry which is preliminary data.</text>
</comment>
<dbReference type="Gene3D" id="1.10.486.10">
    <property type="entry name" value="PCRA, domain 4"/>
    <property type="match status" value="1"/>
</dbReference>
<keyword evidence="2 13" id="KW-0547">Nucleotide-binding</keyword>
<feature type="domain" description="UvrD-like helicase C-terminal" evidence="16">
    <location>
        <begin position="312"/>
        <end position="658"/>
    </location>
</feature>
<evidence type="ECO:0000256" key="13">
    <source>
        <dbReference type="PROSITE-ProRule" id="PRU00560"/>
    </source>
</evidence>
<dbReference type="PANTHER" id="PTHR11070:SF2">
    <property type="entry name" value="ATP-DEPENDENT DNA HELICASE SRS2"/>
    <property type="match status" value="1"/>
</dbReference>
<evidence type="ECO:0000256" key="3">
    <source>
        <dbReference type="ARBA" id="ARBA00022801"/>
    </source>
</evidence>
<comment type="function">
    <text evidence="8">Has both ATPase and helicase activities. Unwinds DNA duplexes with 3' to 5' polarity with respect to the bound strand and initiates unwinding most effectively when a single-stranded region is present. Involved in the post-incision events of nucleotide excision repair and methyl-directed mismatch repair.</text>
</comment>
<organism evidence="17 18">
    <name type="scientific">Maritimibacter fusiformis</name>
    <dbReference type="NCBI Taxonomy" id="2603819"/>
    <lineage>
        <taxon>Bacteria</taxon>
        <taxon>Pseudomonadati</taxon>
        <taxon>Pseudomonadota</taxon>
        <taxon>Alphaproteobacteria</taxon>
        <taxon>Rhodobacterales</taxon>
        <taxon>Roseobacteraceae</taxon>
        <taxon>Maritimibacter</taxon>
    </lineage>
</organism>
<evidence type="ECO:0000313" key="18">
    <source>
        <dbReference type="Proteomes" id="UP000322080"/>
    </source>
</evidence>
<keyword evidence="7" id="KW-0413">Isomerase</keyword>
<dbReference type="Pfam" id="PF21196">
    <property type="entry name" value="PcrA_UvrD_tudor"/>
    <property type="match status" value="1"/>
</dbReference>
<evidence type="ECO:0000256" key="5">
    <source>
        <dbReference type="ARBA" id="ARBA00022840"/>
    </source>
</evidence>
<keyword evidence="5 13" id="KW-0067">ATP-binding</keyword>
<dbReference type="GO" id="GO:0043138">
    <property type="term" value="F:3'-5' DNA helicase activity"/>
    <property type="evidence" value="ECO:0007669"/>
    <property type="project" value="UniProtKB-EC"/>
</dbReference>
<dbReference type="Pfam" id="PF00580">
    <property type="entry name" value="UvrD-helicase"/>
    <property type="match status" value="1"/>
</dbReference>
<keyword evidence="14" id="KW-0175">Coiled coil</keyword>
<protein>
    <recommendedName>
        <fullName evidence="10">DNA 3'-5' helicase</fullName>
        <ecNumber evidence="10">5.6.2.4</ecNumber>
    </recommendedName>
    <alternativeName>
        <fullName evidence="11">DNA 3'-5' helicase II</fullName>
    </alternativeName>
</protein>
<comment type="similarity">
    <text evidence="1">Belongs to the helicase family. UvrD subfamily.</text>
</comment>
<evidence type="ECO:0000256" key="1">
    <source>
        <dbReference type="ARBA" id="ARBA00009922"/>
    </source>
</evidence>
<dbReference type="GO" id="GO:0003677">
    <property type="term" value="F:DNA binding"/>
    <property type="evidence" value="ECO:0007669"/>
    <property type="project" value="UniProtKB-KW"/>
</dbReference>
<dbReference type="GO" id="GO:0005524">
    <property type="term" value="F:ATP binding"/>
    <property type="evidence" value="ECO:0007669"/>
    <property type="project" value="UniProtKB-UniRule"/>
</dbReference>
<dbReference type="SUPFAM" id="SSF52540">
    <property type="entry name" value="P-loop containing nucleoside triphosphate hydrolases"/>
    <property type="match status" value="1"/>
</dbReference>
<reference evidence="17 18" key="1">
    <citation type="submission" date="2019-08" db="EMBL/GenBank/DDBJ databases">
        <title>Identification of a novel species of the genus Boseongicola.</title>
        <authorList>
            <person name="Zhang X.-Q."/>
        </authorList>
    </citation>
    <scope>NUCLEOTIDE SEQUENCE [LARGE SCALE GENOMIC DNA]</scope>
    <source>
        <strain evidence="17 18">HY14</strain>
    </source>
</reference>
<evidence type="ECO:0000313" key="17">
    <source>
        <dbReference type="EMBL" id="TYB80982.1"/>
    </source>
</evidence>
<feature type="binding site" evidence="13">
    <location>
        <begin position="52"/>
        <end position="59"/>
    </location>
    <ligand>
        <name>ATP</name>
        <dbReference type="ChEBI" id="CHEBI:30616"/>
    </ligand>
</feature>
<sequence length="859" mass="96640">MTLPDDPNAPAPSGPSLSARAMAARPAPYLDDLNPAQREAVEALDGPVLMLAGAGTGKTKALTTRIAHLLHTGTCRTNEILAVTFTNKAAREMKERVARNLGQSVEGMPWLGTFHAICVKLLRRHAELVGLKSNFTILDTDDQIRLLKQLIIAENIDDKRWPARMLAGIIDNWKNRAWTPDKVPAAEAGAFNNRGTELYEAYQRRLRELNAVDFGDLLLHVVHIFQTRPDVLEQYQNWFRYILVDEYQDTNVAQYLWLRLLAAKHKNICCVGDDDQSIYGWRGAEVGNILRFEKDFPGAKVIRLEQNYRSTPHILAAAAGVIRGNQDRLGKELWTEATEGEKVRLIGHWDGEEEARWVGDEIEAMAQGTRGMAPMGLDSMAILVRASHQMRAFEDRFLTIGLPYRVIGGPRFYERMEIRDAMAYFRLAVSPEDDLAFERIVNTPRRGLGDKAVQTIRKKDSESAVSMVERARRCCEEKLLSGRGLKELTRLVNAIDLWHYLVRNAGEKIEVSKQQAAILELETEVEQLSTEVDLFTAPDYAEELTEKERESEILKLQVQIEQCQSRIELLQRFVSILNGDHILLAEMILDESGYTGFWQNDKTPEAPGRLENLKELVKALEQFENLQGFLEHVSLIMDNQTEEAGEKVTIMTLHAAKGLEYPAVFLPGWEDGLFPSQRSMDESGLKGLEEERRLAYVGITRAEELCTISFAANRRVYGQWQSQLPSRFIDELPEEHVEVLTPPGLYGGGYGAAGGMSSRLEERAARADAYNSPGWRRMQSHGAARQTQSPSEARNLVIDATAISTFTKGDRVFHQKFGYGTVMGIEGDKLDIEFDKAGAKKVVARFIKPADRADDDVPF</sequence>
<dbReference type="CDD" id="cd17932">
    <property type="entry name" value="DEXQc_UvrD"/>
    <property type="match status" value="1"/>
</dbReference>
<dbReference type="GO" id="GO:0033202">
    <property type="term" value="C:DNA helicase complex"/>
    <property type="evidence" value="ECO:0007669"/>
    <property type="project" value="TreeGrafter"/>
</dbReference>
<gene>
    <name evidence="17" type="ORF">FVF75_11060</name>
</gene>
<feature type="domain" description="UvrD-like helicase ATP-binding" evidence="15">
    <location>
        <begin position="31"/>
        <end position="311"/>
    </location>
</feature>
<dbReference type="GO" id="GO:0016887">
    <property type="term" value="F:ATP hydrolysis activity"/>
    <property type="evidence" value="ECO:0007669"/>
    <property type="project" value="RHEA"/>
</dbReference>
<keyword evidence="6" id="KW-0238">DNA-binding</keyword>
<evidence type="ECO:0000256" key="2">
    <source>
        <dbReference type="ARBA" id="ARBA00022741"/>
    </source>
</evidence>
<dbReference type="InterPro" id="IPR027417">
    <property type="entry name" value="P-loop_NTPase"/>
</dbReference>
<keyword evidence="3 13" id="KW-0378">Hydrolase</keyword>
<dbReference type="FunFam" id="1.10.10.160:FF:000001">
    <property type="entry name" value="ATP-dependent DNA helicase"/>
    <property type="match status" value="1"/>
</dbReference>
<keyword evidence="18" id="KW-1185">Reference proteome</keyword>
<comment type="catalytic activity">
    <reaction evidence="9">
        <text>Couples ATP hydrolysis with the unwinding of duplex DNA by translocating in the 3'-5' direction.</text>
        <dbReference type="EC" id="5.6.2.4"/>
    </reaction>
</comment>
<feature type="coiled-coil region" evidence="14">
    <location>
        <begin position="502"/>
        <end position="531"/>
    </location>
</feature>
<evidence type="ECO:0000256" key="14">
    <source>
        <dbReference type="SAM" id="Coils"/>
    </source>
</evidence>
<dbReference type="InterPro" id="IPR000212">
    <property type="entry name" value="DNA_helicase_UvrD/REP"/>
</dbReference>
<dbReference type="InterPro" id="IPR013986">
    <property type="entry name" value="DExx_box_DNA_helicase_dom_sf"/>
</dbReference>
<evidence type="ECO:0000256" key="12">
    <source>
        <dbReference type="ARBA" id="ARBA00048988"/>
    </source>
</evidence>
<proteinExistence type="inferred from homology"/>
<dbReference type="PANTHER" id="PTHR11070">
    <property type="entry name" value="UVRD / RECB / PCRA DNA HELICASE FAMILY MEMBER"/>
    <property type="match status" value="1"/>
</dbReference>
<dbReference type="CDD" id="cd18807">
    <property type="entry name" value="SF1_C_UvrD"/>
    <property type="match status" value="1"/>
</dbReference>
<evidence type="ECO:0000256" key="7">
    <source>
        <dbReference type="ARBA" id="ARBA00023235"/>
    </source>
</evidence>
<dbReference type="Pfam" id="PF13361">
    <property type="entry name" value="UvrD_C"/>
    <property type="match status" value="1"/>
</dbReference>
<dbReference type="Proteomes" id="UP000322080">
    <property type="component" value="Unassembled WGS sequence"/>
</dbReference>